<dbReference type="InterPro" id="IPR011006">
    <property type="entry name" value="CheY-like_superfamily"/>
</dbReference>
<feature type="domain" description="Response regulatory" evidence="7">
    <location>
        <begin position="1"/>
        <end position="114"/>
    </location>
</feature>
<dbReference type="CDD" id="cd17574">
    <property type="entry name" value="REC_OmpR"/>
    <property type="match status" value="1"/>
</dbReference>
<reference evidence="8 9" key="1">
    <citation type="submission" date="2020-05" db="EMBL/GenBank/DDBJ databases">
        <title>Ramlibacter rhizophilus sp. nov., isolated from rhizosphere soil of national flower Mugunghwa from South Korea.</title>
        <authorList>
            <person name="Zheng-Fei Y."/>
            <person name="Huan T."/>
        </authorList>
    </citation>
    <scope>NUCLEOTIDE SEQUENCE [LARGE SCALE GENOMIC DNA]</scope>
    <source>
        <strain evidence="8 9">H242</strain>
    </source>
</reference>
<dbReference type="Proteomes" id="UP000500826">
    <property type="component" value="Chromosome"/>
</dbReference>
<evidence type="ECO:0000259" key="7">
    <source>
        <dbReference type="PROSITE" id="PS50110"/>
    </source>
</evidence>
<sequence>MIEDDDAQRFVASFALKKAGHDVDEAADGPQGVARARASRPDVIVCDVMMPGMTGYEVVAALRADAELATVPMILLTAMSDRKHMRQGMTAGADDYLTKPYRPDELCEAINAVLARRQCSRKRS</sequence>
<reference evidence="8 9" key="2">
    <citation type="submission" date="2020-05" db="EMBL/GenBank/DDBJ databases">
        <authorList>
            <person name="Khan S.A."/>
            <person name="Jeon C.O."/>
            <person name="Chun B.H."/>
        </authorList>
    </citation>
    <scope>NUCLEOTIDE SEQUENCE [LARGE SCALE GENOMIC DNA]</scope>
    <source>
        <strain evidence="8 9">H242</strain>
    </source>
</reference>
<dbReference type="InterPro" id="IPR001789">
    <property type="entry name" value="Sig_transdc_resp-reg_receiver"/>
</dbReference>
<evidence type="ECO:0000313" key="9">
    <source>
        <dbReference type="Proteomes" id="UP000500826"/>
    </source>
</evidence>
<protein>
    <submittedName>
        <fullName evidence="8">Response regulator</fullName>
    </submittedName>
</protein>
<feature type="modified residue" description="4-aspartylphosphate" evidence="6">
    <location>
        <position position="47"/>
    </location>
</feature>
<keyword evidence="1 6" id="KW-0597">Phosphoprotein</keyword>
<organism evidence="8 9">
    <name type="scientific">Ramlibacter terrae</name>
    <dbReference type="NCBI Taxonomy" id="2732511"/>
    <lineage>
        <taxon>Bacteria</taxon>
        <taxon>Pseudomonadati</taxon>
        <taxon>Pseudomonadota</taxon>
        <taxon>Betaproteobacteria</taxon>
        <taxon>Burkholderiales</taxon>
        <taxon>Comamonadaceae</taxon>
        <taxon>Ramlibacter</taxon>
    </lineage>
</organism>
<dbReference type="PROSITE" id="PS50110">
    <property type="entry name" value="RESPONSE_REGULATORY"/>
    <property type="match status" value="1"/>
</dbReference>
<proteinExistence type="predicted"/>
<evidence type="ECO:0000256" key="4">
    <source>
        <dbReference type="ARBA" id="ARBA00023125"/>
    </source>
</evidence>
<keyword evidence="2" id="KW-0902">Two-component regulatory system</keyword>
<keyword evidence="9" id="KW-1185">Reference proteome</keyword>
<name>A0ABX6P404_9BURK</name>
<dbReference type="PANTHER" id="PTHR48111">
    <property type="entry name" value="REGULATOR OF RPOS"/>
    <property type="match status" value="1"/>
</dbReference>
<dbReference type="InterPro" id="IPR039420">
    <property type="entry name" value="WalR-like"/>
</dbReference>
<dbReference type="PANTHER" id="PTHR48111:SF1">
    <property type="entry name" value="TWO-COMPONENT RESPONSE REGULATOR ORR33"/>
    <property type="match status" value="1"/>
</dbReference>
<evidence type="ECO:0000256" key="3">
    <source>
        <dbReference type="ARBA" id="ARBA00023015"/>
    </source>
</evidence>
<evidence type="ECO:0000256" key="6">
    <source>
        <dbReference type="PROSITE-ProRule" id="PRU00169"/>
    </source>
</evidence>
<keyword evidence="4" id="KW-0238">DNA-binding</keyword>
<keyword evidence="5" id="KW-0804">Transcription</keyword>
<accession>A0ABX6P404</accession>
<dbReference type="EMBL" id="CP053418">
    <property type="protein sequence ID" value="QJW84839.1"/>
    <property type="molecule type" value="Genomic_DNA"/>
</dbReference>
<evidence type="ECO:0000313" key="8">
    <source>
        <dbReference type="EMBL" id="QJW84839.1"/>
    </source>
</evidence>
<evidence type="ECO:0000256" key="5">
    <source>
        <dbReference type="ARBA" id="ARBA00023163"/>
    </source>
</evidence>
<evidence type="ECO:0000256" key="1">
    <source>
        <dbReference type="ARBA" id="ARBA00022553"/>
    </source>
</evidence>
<evidence type="ECO:0000256" key="2">
    <source>
        <dbReference type="ARBA" id="ARBA00023012"/>
    </source>
</evidence>
<dbReference type="Gene3D" id="3.40.50.2300">
    <property type="match status" value="1"/>
</dbReference>
<dbReference type="SUPFAM" id="SSF52172">
    <property type="entry name" value="CheY-like"/>
    <property type="match status" value="1"/>
</dbReference>
<gene>
    <name evidence="8" type="ORF">HK414_18175</name>
</gene>
<keyword evidence="3" id="KW-0805">Transcription regulation</keyword>
<dbReference type="Pfam" id="PF00072">
    <property type="entry name" value="Response_reg"/>
    <property type="match status" value="1"/>
</dbReference>
<dbReference type="SMART" id="SM00448">
    <property type="entry name" value="REC"/>
    <property type="match status" value="1"/>
</dbReference>